<dbReference type="InterPro" id="IPR024810">
    <property type="entry name" value="MAB21L/cGLR"/>
</dbReference>
<evidence type="ECO:0000256" key="2">
    <source>
        <dbReference type="ARBA" id="ARBA00004251"/>
    </source>
</evidence>
<dbReference type="STRING" id="8083.ENSXMAP00000004662"/>
<reference evidence="11" key="2">
    <citation type="journal article" date="2013" name="Nat. Genet.">
        <title>The genome of the platyfish, Xiphophorus maculatus, provides insights into evolutionary adaptation and several complex traits.</title>
        <authorList>
            <person name="Schartl M."/>
            <person name="Walter R.B."/>
            <person name="Shen Y."/>
            <person name="Garcia T."/>
            <person name="Catchen J."/>
            <person name="Amores A."/>
            <person name="Braasch I."/>
            <person name="Chalopin D."/>
            <person name="Volff J.N."/>
            <person name="Lesch K.P."/>
            <person name="Bisazza A."/>
            <person name="Minx P."/>
            <person name="Hillier L."/>
            <person name="Wilson R.K."/>
            <person name="Fuerstenberg S."/>
            <person name="Boore J."/>
            <person name="Searle S."/>
            <person name="Postlethwait J.H."/>
            <person name="Warren W.C."/>
        </authorList>
    </citation>
    <scope>NUCLEOTIDE SEQUENCE [LARGE SCALE GENOMIC DNA]</scope>
    <source>
        <strain evidence="11">JP 163 A</strain>
    </source>
</reference>
<dbReference type="AlphaFoldDB" id="M3ZR19"/>
<dbReference type="OMA" id="DYLWYIW"/>
<dbReference type="SMART" id="SM01265">
    <property type="entry name" value="Mab-21"/>
    <property type="match status" value="1"/>
</dbReference>
<reference evidence="10" key="3">
    <citation type="submission" date="2025-08" db="UniProtKB">
        <authorList>
            <consortium name="Ensembl"/>
        </authorList>
    </citation>
    <scope>IDENTIFICATION</scope>
    <source>
        <strain evidence="10">JP 163 A</strain>
    </source>
</reference>
<evidence type="ECO:0000256" key="3">
    <source>
        <dbReference type="ARBA" id="ARBA00004494"/>
    </source>
</evidence>
<evidence type="ECO:0000256" key="6">
    <source>
        <dbReference type="ARBA" id="ARBA00023054"/>
    </source>
</evidence>
<dbReference type="InterPro" id="IPR026250">
    <property type="entry name" value="ITPRIP-like"/>
</dbReference>
<keyword evidence="5" id="KW-0472">Membrane</keyword>
<evidence type="ECO:0000256" key="8">
    <source>
        <dbReference type="ARBA" id="ARBA00023242"/>
    </source>
</evidence>
<name>M3ZR19_XIPMA</name>
<dbReference type="GO" id="GO:0005640">
    <property type="term" value="C:nuclear outer membrane"/>
    <property type="evidence" value="ECO:0007669"/>
    <property type="project" value="UniProtKB-SubCell"/>
</dbReference>
<dbReference type="InParanoid" id="M3ZR19"/>
<evidence type="ECO:0000313" key="10">
    <source>
        <dbReference type="Ensembl" id="ENSXMAP00000004662.2"/>
    </source>
</evidence>
<keyword evidence="5" id="KW-1003">Cell membrane</keyword>
<keyword evidence="7" id="KW-0325">Glycoprotein</keyword>
<dbReference type="PRINTS" id="PR02107">
    <property type="entry name" value="INOS145TPRIP"/>
</dbReference>
<keyword evidence="8" id="KW-0539">Nucleus</keyword>
<evidence type="ECO:0000256" key="5">
    <source>
        <dbReference type="ARBA" id="ARBA00022475"/>
    </source>
</evidence>
<sequence>MVVCPVCLCVALRQTGDLSKVTPPLARNVSWVGTSRPHLGQGVQVSYEPLDTDVAVAERGTFDPKLPVGHMTSKSATVNLTENLDNQEGEDFSSGSSEQDSLQGHYEKSEGAAIHPKDRDSPASHVYSKMENETSEKGIAEWERDYLWYIWNTFSIISIMRFFRKYLKRNLQTDQEETRISPRRSPKVSLPDVETLQSFYAQCVQASAEKMLREKGFLEGFAHDLLEAMRTVCENNGSMLIEDFQMVKERDIIVHFAPCKPYSVRCLLRNNPVSDPLLYTQVCGQIKLLKEEKVPNGCPCQSADADDMVCLVHSESDKAKTKVVDAFNEPLCSKNTPFLSKSKITRWFQNTVKQAWAQISHKYEFELSIRYVETPGALVVRFKSGKKINFSLKPVVKFNTEAHFCITPWSSRDVDTFWALSLSVYEDRLLEHLSKRLPVNSCRDQILEIAFFLHRRQEALAGKTALKDIHFKMALMHLLMAKKTSQWQPNFATCRLQDLLSFVEESLKRKHLTHILVGNPLAEVTGLPKEICRAKPVNLFHLFVEDDCAYKNAVMHFQEMFQNAHMLIHEYVVQPQVGTKSFA</sequence>
<feature type="compositionally biased region" description="Basic and acidic residues" evidence="9">
    <location>
        <begin position="105"/>
        <end position="134"/>
    </location>
</feature>
<dbReference type="eggNOG" id="ENOG502SJB5">
    <property type="taxonomic scope" value="Eukaryota"/>
</dbReference>
<comment type="subcellular location">
    <subcellularLocation>
        <location evidence="2">Cell membrane</location>
        <topology evidence="2">Single-pass type I membrane protein</topology>
    </subcellularLocation>
    <subcellularLocation>
        <location evidence="3">Nucleus outer membrane</location>
        <topology evidence="3">Single-pass type I membrane protein</topology>
    </subcellularLocation>
</comment>
<dbReference type="PANTHER" id="PTHR10656">
    <property type="entry name" value="CELL FATE DETERMINING PROTEIN MAB21-RELATED"/>
    <property type="match status" value="1"/>
</dbReference>
<feature type="compositionally biased region" description="Polar residues" evidence="9">
    <location>
        <begin position="93"/>
        <end position="102"/>
    </location>
</feature>
<evidence type="ECO:0000256" key="9">
    <source>
        <dbReference type="SAM" id="MobiDB-lite"/>
    </source>
</evidence>
<dbReference type="Gene3D" id="1.10.1410.40">
    <property type="match status" value="1"/>
</dbReference>
<evidence type="ECO:0000256" key="1">
    <source>
        <dbReference type="ARBA" id="ARBA00003856"/>
    </source>
</evidence>
<keyword evidence="11" id="KW-1185">Reference proteome</keyword>
<dbReference type="Proteomes" id="UP000002852">
    <property type="component" value="Unassembled WGS sequence"/>
</dbReference>
<evidence type="ECO:0000256" key="7">
    <source>
        <dbReference type="ARBA" id="ARBA00023180"/>
    </source>
</evidence>
<evidence type="ECO:0000313" key="11">
    <source>
        <dbReference type="Proteomes" id="UP000002852"/>
    </source>
</evidence>
<keyword evidence="6" id="KW-0175">Coiled coil</keyword>
<dbReference type="PANTHER" id="PTHR10656:SF8">
    <property type="entry name" value="INOSITOL 1,4,5-TRISPHOSPHATE RECEPTOR-INTERACTING PROTEIN"/>
    <property type="match status" value="1"/>
</dbReference>
<accession>M3ZR19</accession>
<feature type="region of interest" description="Disordered" evidence="9">
    <location>
        <begin position="86"/>
        <end position="134"/>
    </location>
</feature>
<evidence type="ECO:0000256" key="4">
    <source>
        <dbReference type="ARBA" id="ARBA00019443"/>
    </source>
</evidence>
<dbReference type="Ensembl" id="ENSXMAT00000004667.2">
    <property type="protein sequence ID" value="ENSXMAP00000004662.2"/>
    <property type="gene ID" value="ENSXMAG00000004659.2"/>
</dbReference>
<dbReference type="GeneTree" id="ENSGT01050000244827"/>
<reference evidence="11" key="1">
    <citation type="submission" date="2012-01" db="EMBL/GenBank/DDBJ databases">
        <authorList>
            <person name="Walter R."/>
            <person name="Schartl M."/>
            <person name="Warren W."/>
        </authorList>
    </citation>
    <scope>NUCLEOTIDE SEQUENCE [LARGE SCALE GENOMIC DNA]</scope>
    <source>
        <strain evidence="11">JP 163 A</strain>
    </source>
</reference>
<dbReference type="HOGENOM" id="CLU_025485_2_0_1"/>
<dbReference type="GO" id="GO:0005886">
    <property type="term" value="C:plasma membrane"/>
    <property type="evidence" value="ECO:0007669"/>
    <property type="project" value="UniProtKB-SubCell"/>
</dbReference>
<reference evidence="10" key="4">
    <citation type="submission" date="2025-09" db="UniProtKB">
        <authorList>
            <consortium name="Ensembl"/>
        </authorList>
    </citation>
    <scope>IDENTIFICATION</scope>
    <source>
        <strain evidence="10">JP 163 A</strain>
    </source>
</reference>
<proteinExistence type="predicted"/>
<comment type="function">
    <text evidence="1">Enhances Ca(2+)-mediated inhibition of inositol 1,4,5-triphosphate receptor (ITPR) Ca(2+) release.</text>
</comment>
<organism evidence="10 11">
    <name type="scientific">Xiphophorus maculatus</name>
    <name type="common">Southern platyfish</name>
    <name type="synonym">Platypoecilus maculatus</name>
    <dbReference type="NCBI Taxonomy" id="8083"/>
    <lineage>
        <taxon>Eukaryota</taxon>
        <taxon>Metazoa</taxon>
        <taxon>Chordata</taxon>
        <taxon>Craniata</taxon>
        <taxon>Vertebrata</taxon>
        <taxon>Euteleostomi</taxon>
        <taxon>Actinopterygii</taxon>
        <taxon>Neopterygii</taxon>
        <taxon>Teleostei</taxon>
        <taxon>Neoteleostei</taxon>
        <taxon>Acanthomorphata</taxon>
        <taxon>Ovalentaria</taxon>
        <taxon>Atherinomorphae</taxon>
        <taxon>Cyprinodontiformes</taxon>
        <taxon>Poeciliidae</taxon>
        <taxon>Poeciliinae</taxon>
        <taxon>Xiphophorus</taxon>
    </lineage>
</organism>
<protein>
    <recommendedName>
        <fullName evidence="4">Inositol 1,4,5-trisphosphate receptor-interacting protein</fullName>
    </recommendedName>
</protein>